<evidence type="ECO:0000256" key="6">
    <source>
        <dbReference type="PROSITE-ProRule" id="PRU00176"/>
    </source>
</evidence>
<dbReference type="Proteomes" id="UP001054902">
    <property type="component" value="Unassembled WGS sequence"/>
</dbReference>
<evidence type="ECO:0000256" key="5">
    <source>
        <dbReference type="ARBA" id="ARBA00023242"/>
    </source>
</evidence>
<feature type="compositionally biased region" description="Polar residues" evidence="7">
    <location>
        <begin position="15"/>
        <end position="38"/>
    </location>
</feature>
<evidence type="ECO:0000256" key="2">
    <source>
        <dbReference type="ARBA" id="ARBA00004496"/>
    </source>
</evidence>
<accession>A0AAD3H6T9</accession>
<comment type="subcellular location">
    <subcellularLocation>
        <location evidence="2">Cytoplasm</location>
    </subcellularLocation>
    <subcellularLocation>
        <location evidence="1">Nucleus</location>
    </subcellularLocation>
</comment>
<keyword evidence="3" id="KW-0963">Cytoplasm</keyword>
<evidence type="ECO:0000256" key="1">
    <source>
        <dbReference type="ARBA" id="ARBA00004123"/>
    </source>
</evidence>
<keyword evidence="10" id="KW-1185">Reference proteome</keyword>
<evidence type="ECO:0000259" key="8">
    <source>
        <dbReference type="PROSITE" id="PS50102"/>
    </source>
</evidence>
<dbReference type="GO" id="GO:0006396">
    <property type="term" value="P:RNA processing"/>
    <property type="evidence" value="ECO:0007669"/>
    <property type="project" value="InterPro"/>
</dbReference>
<comment type="caution">
    <text evidence="9">The sequence shown here is derived from an EMBL/GenBank/DDBJ whole genome shotgun (WGS) entry which is preliminary data.</text>
</comment>
<keyword evidence="4 6" id="KW-0694">RNA-binding</keyword>
<organism evidence="9 10">
    <name type="scientific">Chaetoceros tenuissimus</name>
    <dbReference type="NCBI Taxonomy" id="426638"/>
    <lineage>
        <taxon>Eukaryota</taxon>
        <taxon>Sar</taxon>
        <taxon>Stramenopiles</taxon>
        <taxon>Ochrophyta</taxon>
        <taxon>Bacillariophyta</taxon>
        <taxon>Coscinodiscophyceae</taxon>
        <taxon>Chaetocerotophycidae</taxon>
        <taxon>Chaetocerotales</taxon>
        <taxon>Chaetocerotaceae</taxon>
        <taxon>Chaetoceros</taxon>
    </lineage>
</organism>
<feature type="compositionally biased region" description="Basic and acidic residues" evidence="7">
    <location>
        <begin position="39"/>
        <end position="60"/>
    </location>
</feature>
<sequence length="218" mass="24819">MDKGRNPRKRERSSYNDGNGNNKFLPSASSKPTSAANDSKSRYEHPDSRDNIRLEHSYKEQRKRGDHFYEETFSHDDGYGNNYNTNSHRRYHKPIRQDSFGAVQKCIHTPSGSGPQISVEGWVVIVTGCHDEAQEEDIRDVFSEFGRLKNISLGMDRRTGFCKGYALVELEKKSEAQDAINALHGSKLLGKTIHVDWAFVGSASDNFNERPQKKVKRI</sequence>
<gene>
    <name evidence="9" type="ORF">CTEN210_08545</name>
</gene>
<dbReference type="InterPro" id="IPR012677">
    <property type="entry name" value="Nucleotide-bd_a/b_plait_sf"/>
</dbReference>
<dbReference type="CDD" id="cd12324">
    <property type="entry name" value="RRM_RBM8"/>
    <property type="match status" value="1"/>
</dbReference>
<dbReference type="SUPFAM" id="SSF54928">
    <property type="entry name" value="RNA-binding domain, RBD"/>
    <property type="match status" value="1"/>
</dbReference>
<proteinExistence type="predicted"/>
<dbReference type="EMBL" id="BLLK01000045">
    <property type="protein sequence ID" value="GFH52069.1"/>
    <property type="molecule type" value="Genomic_DNA"/>
</dbReference>
<dbReference type="InterPro" id="IPR035979">
    <property type="entry name" value="RBD_domain_sf"/>
</dbReference>
<dbReference type="GO" id="GO:0003729">
    <property type="term" value="F:mRNA binding"/>
    <property type="evidence" value="ECO:0007669"/>
    <property type="project" value="InterPro"/>
</dbReference>
<feature type="compositionally biased region" description="Basic residues" evidence="7">
    <location>
        <begin position="1"/>
        <end position="11"/>
    </location>
</feature>
<dbReference type="Pfam" id="PF00076">
    <property type="entry name" value="RRM_1"/>
    <property type="match status" value="1"/>
</dbReference>
<dbReference type="PROSITE" id="PS50102">
    <property type="entry name" value="RRM"/>
    <property type="match status" value="1"/>
</dbReference>
<feature type="domain" description="RRM" evidence="8">
    <location>
        <begin position="122"/>
        <end position="200"/>
    </location>
</feature>
<name>A0AAD3H6T9_9STRA</name>
<dbReference type="SMART" id="SM00360">
    <property type="entry name" value="RRM"/>
    <property type="match status" value="1"/>
</dbReference>
<dbReference type="GO" id="GO:0005634">
    <property type="term" value="C:nucleus"/>
    <property type="evidence" value="ECO:0007669"/>
    <property type="project" value="UniProtKB-SubCell"/>
</dbReference>
<reference evidence="9 10" key="1">
    <citation type="journal article" date="2021" name="Sci. Rep.">
        <title>The genome of the diatom Chaetoceros tenuissimus carries an ancient integrated fragment of an extant virus.</title>
        <authorList>
            <person name="Hongo Y."/>
            <person name="Kimura K."/>
            <person name="Takaki Y."/>
            <person name="Yoshida Y."/>
            <person name="Baba S."/>
            <person name="Kobayashi G."/>
            <person name="Nagasaki K."/>
            <person name="Hano T."/>
            <person name="Tomaru Y."/>
        </authorList>
    </citation>
    <scope>NUCLEOTIDE SEQUENCE [LARGE SCALE GENOMIC DNA]</scope>
    <source>
        <strain evidence="9 10">NIES-3715</strain>
    </source>
</reference>
<dbReference type="InterPro" id="IPR033744">
    <property type="entry name" value="RRM_RBM8"/>
</dbReference>
<keyword evidence="5" id="KW-0539">Nucleus</keyword>
<protein>
    <recommendedName>
        <fullName evidence="8">RRM domain-containing protein</fullName>
    </recommendedName>
</protein>
<dbReference type="PANTHER" id="PTHR45894">
    <property type="entry name" value="RNA-BINDING PROTEIN 8A"/>
    <property type="match status" value="1"/>
</dbReference>
<dbReference type="InterPro" id="IPR000504">
    <property type="entry name" value="RRM_dom"/>
</dbReference>
<feature type="region of interest" description="Disordered" evidence="7">
    <location>
        <begin position="1"/>
        <end position="63"/>
    </location>
</feature>
<dbReference type="GO" id="GO:0005737">
    <property type="term" value="C:cytoplasm"/>
    <property type="evidence" value="ECO:0007669"/>
    <property type="project" value="UniProtKB-SubCell"/>
</dbReference>
<evidence type="ECO:0000256" key="7">
    <source>
        <dbReference type="SAM" id="MobiDB-lite"/>
    </source>
</evidence>
<dbReference type="InterPro" id="IPR008111">
    <property type="entry name" value="RNA-bd_8"/>
</dbReference>
<dbReference type="Gene3D" id="3.30.70.330">
    <property type="match status" value="1"/>
</dbReference>
<dbReference type="AlphaFoldDB" id="A0AAD3H6T9"/>
<evidence type="ECO:0000256" key="3">
    <source>
        <dbReference type="ARBA" id="ARBA00022490"/>
    </source>
</evidence>
<evidence type="ECO:0000256" key="4">
    <source>
        <dbReference type="ARBA" id="ARBA00022884"/>
    </source>
</evidence>
<evidence type="ECO:0000313" key="9">
    <source>
        <dbReference type="EMBL" id="GFH52069.1"/>
    </source>
</evidence>
<evidence type="ECO:0000313" key="10">
    <source>
        <dbReference type="Proteomes" id="UP001054902"/>
    </source>
</evidence>
<feature type="region of interest" description="Disordered" evidence="7">
    <location>
        <begin position="70"/>
        <end position="89"/>
    </location>
</feature>